<accession>A0ABV9N420</accession>
<feature type="transmembrane region" description="Helical" evidence="6">
    <location>
        <begin position="185"/>
        <end position="207"/>
    </location>
</feature>
<feature type="transmembrane region" description="Helical" evidence="6">
    <location>
        <begin position="93"/>
        <end position="112"/>
    </location>
</feature>
<reference evidence="8" key="1">
    <citation type="journal article" date="2019" name="Int. J. Syst. Evol. Microbiol.">
        <title>The Global Catalogue of Microorganisms (GCM) 10K type strain sequencing project: providing services to taxonomists for standard genome sequencing and annotation.</title>
        <authorList>
            <consortium name="The Broad Institute Genomics Platform"/>
            <consortium name="The Broad Institute Genome Sequencing Center for Infectious Disease"/>
            <person name="Wu L."/>
            <person name="Ma J."/>
        </authorList>
    </citation>
    <scope>NUCLEOTIDE SEQUENCE [LARGE SCALE GENOMIC DNA]</scope>
    <source>
        <strain evidence="8">CCUG 63682</strain>
    </source>
</reference>
<evidence type="ECO:0000256" key="4">
    <source>
        <dbReference type="ARBA" id="ARBA00022989"/>
    </source>
</evidence>
<keyword evidence="5 6" id="KW-0472">Membrane</keyword>
<feature type="transmembrane region" description="Helical" evidence="6">
    <location>
        <begin position="158"/>
        <end position="179"/>
    </location>
</feature>
<dbReference type="PANTHER" id="PTHR30250">
    <property type="entry name" value="PST FAMILY PREDICTED COLANIC ACID TRANSPORTER"/>
    <property type="match status" value="1"/>
</dbReference>
<keyword evidence="4 6" id="KW-1133">Transmembrane helix</keyword>
<feature type="transmembrane region" description="Helical" evidence="6">
    <location>
        <begin position="405"/>
        <end position="428"/>
    </location>
</feature>
<comment type="caution">
    <text evidence="7">The sequence shown here is derived from an EMBL/GenBank/DDBJ whole genome shotgun (WGS) entry which is preliminary data.</text>
</comment>
<keyword evidence="2" id="KW-1003">Cell membrane</keyword>
<keyword evidence="3 6" id="KW-0812">Transmembrane</keyword>
<gene>
    <name evidence="7" type="ORF">ACFO5O_04285</name>
</gene>
<feature type="transmembrane region" description="Helical" evidence="6">
    <location>
        <begin position="228"/>
        <end position="254"/>
    </location>
</feature>
<evidence type="ECO:0000256" key="3">
    <source>
        <dbReference type="ARBA" id="ARBA00022692"/>
    </source>
</evidence>
<feature type="transmembrane region" description="Helical" evidence="6">
    <location>
        <begin position="56"/>
        <end position="73"/>
    </location>
</feature>
<organism evidence="7 8">
    <name type="scientific">Geojedonia litorea</name>
    <dbReference type="NCBI Taxonomy" id="1268269"/>
    <lineage>
        <taxon>Bacteria</taxon>
        <taxon>Pseudomonadati</taxon>
        <taxon>Bacteroidota</taxon>
        <taxon>Flavobacteriia</taxon>
        <taxon>Flavobacteriales</taxon>
        <taxon>Flavobacteriaceae</taxon>
        <taxon>Geojedonia</taxon>
    </lineage>
</organism>
<feature type="transmembrane region" description="Helical" evidence="6">
    <location>
        <begin position="274"/>
        <end position="292"/>
    </location>
</feature>
<feature type="transmembrane region" description="Helical" evidence="6">
    <location>
        <begin position="370"/>
        <end position="393"/>
    </location>
</feature>
<evidence type="ECO:0000256" key="5">
    <source>
        <dbReference type="ARBA" id="ARBA00023136"/>
    </source>
</evidence>
<protein>
    <submittedName>
        <fullName evidence="7">O-antigen translocase</fullName>
    </submittedName>
</protein>
<feature type="transmembrane region" description="Helical" evidence="6">
    <location>
        <begin position="124"/>
        <end position="146"/>
    </location>
</feature>
<feature type="transmembrane region" description="Helical" evidence="6">
    <location>
        <begin position="304"/>
        <end position="325"/>
    </location>
</feature>
<dbReference type="RefSeq" id="WP_387961276.1">
    <property type="nucleotide sequence ID" value="NZ_JBHSGP010000007.1"/>
</dbReference>
<dbReference type="InterPro" id="IPR044550">
    <property type="entry name" value="WzxE"/>
</dbReference>
<evidence type="ECO:0000256" key="1">
    <source>
        <dbReference type="ARBA" id="ARBA00004651"/>
    </source>
</evidence>
<dbReference type="Pfam" id="PF13440">
    <property type="entry name" value="Polysacc_synt_3"/>
    <property type="match status" value="1"/>
</dbReference>
<evidence type="ECO:0000313" key="8">
    <source>
        <dbReference type="Proteomes" id="UP001595953"/>
    </source>
</evidence>
<comment type="subcellular location">
    <subcellularLocation>
        <location evidence="1">Cell membrane</location>
        <topology evidence="1">Multi-pass membrane protein</topology>
    </subcellularLocation>
</comment>
<dbReference type="PANTHER" id="PTHR30250:SF30">
    <property type="entry name" value="LIPID III FLIPPASE"/>
    <property type="match status" value="1"/>
</dbReference>
<evidence type="ECO:0000313" key="7">
    <source>
        <dbReference type="EMBL" id="MFC4721528.1"/>
    </source>
</evidence>
<dbReference type="InterPro" id="IPR050833">
    <property type="entry name" value="Poly_Biosynth_Transport"/>
</dbReference>
<evidence type="ECO:0000256" key="6">
    <source>
        <dbReference type="SAM" id="Phobius"/>
    </source>
</evidence>
<dbReference type="Proteomes" id="UP001595953">
    <property type="component" value="Unassembled WGS sequence"/>
</dbReference>
<evidence type="ECO:0000256" key="2">
    <source>
        <dbReference type="ARBA" id="ARBA00022475"/>
    </source>
</evidence>
<proteinExistence type="predicted"/>
<keyword evidence="8" id="KW-1185">Reference proteome</keyword>
<sequence length="434" mass="48769">MKRLLKYINTNVLFKVVHLNTATILTKIVAGILTSKAIAIFIGVEGMALIGNLKNFLTAIHSIAILGFYNGLVKYIAEFKENAVELSKTLSTAYYLGFFSTLLVSFLCYYNAQAVNDFLFSENYNYAYVIRVLALALPFYSLNMFSFSIMNGFSKYKILLIISIIGQILGLLITLVLIYQNKIDGALVAAVIAPSLIFLITLVGIVNRKNFVSYVKISNVDGEILKKLGPFTAVALVTVVALPLISIVIRNYIIDHSGIKDAGYWEAMNRISDYYLMFVSSLMTLYILPKFSNIESKKEFKSEILNVYKAIIPVFALSLLLIYLLRPFIVKVVFSEAFQPVEQLFGWQLLGDFVKVISIVIAYQFIAKKMFVHFIIIELFLVVVLYFSSIYLIDGVGVKGAVIAHFVSYLMYFGIVLLIFNSSIFSVIPQDDKT</sequence>
<dbReference type="CDD" id="cd13125">
    <property type="entry name" value="MATE_like_10"/>
    <property type="match status" value="1"/>
</dbReference>
<feature type="transmembrane region" description="Helical" evidence="6">
    <location>
        <begin position="21"/>
        <end position="44"/>
    </location>
</feature>
<dbReference type="EMBL" id="JBHSGP010000007">
    <property type="protein sequence ID" value="MFC4721528.1"/>
    <property type="molecule type" value="Genomic_DNA"/>
</dbReference>
<name>A0ABV9N420_9FLAO</name>
<feature type="transmembrane region" description="Helical" evidence="6">
    <location>
        <begin position="345"/>
        <end position="363"/>
    </location>
</feature>